<proteinExistence type="predicted"/>
<feature type="domain" description="Putative regulatory protein FmdB zinc ribbon" evidence="2">
    <location>
        <begin position="1"/>
        <end position="40"/>
    </location>
</feature>
<dbReference type="EMBL" id="OMOD01000111">
    <property type="protein sequence ID" value="SPF38428.1"/>
    <property type="molecule type" value="Genomic_DNA"/>
</dbReference>
<evidence type="ECO:0000259" key="2">
    <source>
        <dbReference type="SMART" id="SM00834"/>
    </source>
</evidence>
<dbReference type="SMART" id="SM00834">
    <property type="entry name" value="CxxC_CXXC_SSSS"/>
    <property type="match status" value="1"/>
</dbReference>
<evidence type="ECO:0000313" key="4">
    <source>
        <dbReference type="Proteomes" id="UP000238701"/>
    </source>
</evidence>
<evidence type="ECO:0000256" key="1">
    <source>
        <dbReference type="SAM" id="MobiDB-lite"/>
    </source>
</evidence>
<feature type="region of interest" description="Disordered" evidence="1">
    <location>
        <begin position="48"/>
        <end position="77"/>
    </location>
</feature>
<protein>
    <recommendedName>
        <fullName evidence="2">Putative regulatory protein FmdB zinc ribbon domain-containing protein</fullName>
    </recommendedName>
</protein>
<dbReference type="AlphaFoldDB" id="A0A2U3KFL9"/>
<evidence type="ECO:0000313" key="3">
    <source>
        <dbReference type="EMBL" id="SPF38428.1"/>
    </source>
</evidence>
<reference evidence="4" key="1">
    <citation type="submission" date="2018-02" db="EMBL/GenBank/DDBJ databases">
        <authorList>
            <person name="Hausmann B."/>
        </authorList>
    </citation>
    <scope>NUCLEOTIDE SEQUENCE [LARGE SCALE GENOMIC DNA]</scope>
    <source>
        <strain evidence="4">Peat soil MAG SbA1</strain>
    </source>
</reference>
<dbReference type="Pfam" id="PF09723">
    <property type="entry name" value="Zn_ribbon_8"/>
    <property type="match status" value="1"/>
</dbReference>
<sequence length="77" mass="8220">MPIFEYICQECHHQFEALVYGKEKAECPKCHATRLEPQLSVFAVSAKGSSPSASSASPCASCGDPRGPGACSLRDMD</sequence>
<feature type="compositionally biased region" description="Low complexity" evidence="1">
    <location>
        <begin position="48"/>
        <end position="63"/>
    </location>
</feature>
<accession>A0A2U3KFL9</accession>
<dbReference type="OrthoDB" id="9813321at2"/>
<name>A0A2U3KFL9_9BACT</name>
<dbReference type="Proteomes" id="UP000238701">
    <property type="component" value="Unassembled WGS sequence"/>
</dbReference>
<organism evidence="3 4">
    <name type="scientific">Candidatus Sulfotelmatobacter kueseliae</name>
    <dbReference type="NCBI Taxonomy" id="2042962"/>
    <lineage>
        <taxon>Bacteria</taxon>
        <taxon>Pseudomonadati</taxon>
        <taxon>Acidobacteriota</taxon>
        <taxon>Terriglobia</taxon>
        <taxon>Terriglobales</taxon>
        <taxon>Candidatus Korobacteraceae</taxon>
        <taxon>Candidatus Sulfotelmatobacter</taxon>
    </lineage>
</organism>
<dbReference type="InterPro" id="IPR013429">
    <property type="entry name" value="Regulatory_FmdB_Zinc_ribbon"/>
</dbReference>
<gene>
    <name evidence="3" type="ORF">SBA1_20129</name>
</gene>
<dbReference type="NCBIfam" id="TIGR02605">
    <property type="entry name" value="CxxC_CxxC_SSSS"/>
    <property type="match status" value="1"/>
</dbReference>